<accession>A0ABD0RBH8</accession>
<evidence type="ECO:0000256" key="1">
    <source>
        <dbReference type="SAM" id="Coils"/>
    </source>
</evidence>
<evidence type="ECO:0000313" key="3">
    <source>
        <dbReference type="EMBL" id="KAL0195415.1"/>
    </source>
</evidence>
<evidence type="ECO:0000256" key="2">
    <source>
        <dbReference type="SAM" id="MobiDB-lite"/>
    </source>
</evidence>
<sequence>MAGEDTLEAVEKQIHKLLERQTELRERRAALESSRVPCTLDAIFPGHHGPWVQQQQKTRARPRLRTLPPPPPPVFEISTRNRFAPLCKTERSAVIVRDSVVRYVRASLAKGEVHTHCYPGARSEWNSCRTTSPGRYAPFD</sequence>
<keyword evidence="4" id="KW-1185">Reference proteome</keyword>
<organism evidence="3 4">
    <name type="scientific">Cirrhinus mrigala</name>
    <name type="common">Mrigala</name>
    <dbReference type="NCBI Taxonomy" id="683832"/>
    <lineage>
        <taxon>Eukaryota</taxon>
        <taxon>Metazoa</taxon>
        <taxon>Chordata</taxon>
        <taxon>Craniata</taxon>
        <taxon>Vertebrata</taxon>
        <taxon>Euteleostomi</taxon>
        <taxon>Actinopterygii</taxon>
        <taxon>Neopterygii</taxon>
        <taxon>Teleostei</taxon>
        <taxon>Ostariophysi</taxon>
        <taxon>Cypriniformes</taxon>
        <taxon>Cyprinidae</taxon>
        <taxon>Labeoninae</taxon>
        <taxon>Labeonini</taxon>
        <taxon>Cirrhinus</taxon>
    </lineage>
</organism>
<name>A0ABD0RBH8_CIRMR</name>
<feature type="coiled-coil region" evidence="1">
    <location>
        <begin position="7"/>
        <end position="34"/>
    </location>
</feature>
<protein>
    <submittedName>
        <fullName evidence="3">Uncharacterized protein</fullName>
    </submittedName>
</protein>
<evidence type="ECO:0000313" key="4">
    <source>
        <dbReference type="Proteomes" id="UP001529510"/>
    </source>
</evidence>
<proteinExistence type="predicted"/>
<dbReference type="EMBL" id="JAMKFB020000004">
    <property type="protein sequence ID" value="KAL0195415.1"/>
    <property type="molecule type" value="Genomic_DNA"/>
</dbReference>
<comment type="caution">
    <text evidence="3">The sequence shown here is derived from an EMBL/GenBank/DDBJ whole genome shotgun (WGS) entry which is preliminary data.</text>
</comment>
<dbReference type="AlphaFoldDB" id="A0ABD0RBH8"/>
<gene>
    <name evidence="3" type="ORF">M9458_008987</name>
</gene>
<feature type="region of interest" description="Disordered" evidence="2">
    <location>
        <begin position="47"/>
        <end position="75"/>
    </location>
</feature>
<reference evidence="3 4" key="1">
    <citation type="submission" date="2024-05" db="EMBL/GenBank/DDBJ databases">
        <title>Genome sequencing and assembly of Indian major carp, Cirrhinus mrigala (Hamilton, 1822).</title>
        <authorList>
            <person name="Mohindra V."/>
            <person name="Chowdhury L.M."/>
            <person name="Lal K."/>
            <person name="Jena J.K."/>
        </authorList>
    </citation>
    <scope>NUCLEOTIDE SEQUENCE [LARGE SCALE GENOMIC DNA]</scope>
    <source>
        <strain evidence="3">CM1030</strain>
        <tissue evidence="3">Blood</tissue>
    </source>
</reference>
<keyword evidence="1" id="KW-0175">Coiled coil</keyword>
<dbReference type="Proteomes" id="UP001529510">
    <property type="component" value="Unassembled WGS sequence"/>
</dbReference>